<evidence type="ECO:0000313" key="1">
    <source>
        <dbReference type="EMBL" id="KAL0573116.1"/>
    </source>
</evidence>
<organism evidence="1 2">
    <name type="scientific">Marasmius crinis-equi</name>
    <dbReference type="NCBI Taxonomy" id="585013"/>
    <lineage>
        <taxon>Eukaryota</taxon>
        <taxon>Fungi</taxon>
        <taxon>Dikarya</taxon>
        <taxon>Basidiomycota</taxon>
        <taxon>Agaricomycotina</taxon>
        <taxon>Agaricomycetes</taxon>
        <taxon>Agaricomycetidae</taxon>
        <taxon>Agaricales</taxon>
        <taxon>Marasmiineae</taxon>
        <taxon>Marasmiaceae</taxon>
        <taxon>Marasmius</taxon>
    </lineage>
</organism>
<dbReference type="Proteomes" id="UP001465976">
    <property type="component" value="Unassembled WGS sequence"/>
</dbReference>
<dbReference type="EMBL" id="JBAHYK010000541">
    <property type="protein sequence ID" value="KAL0573116.1"/>
    <property type="molecule type" value="Genomic_DNA"/>
</dbReference>
<keyword evidence="2" id="KW-1185">Reference proteome</keyword>
<name>A0ABR3FCS5_9AGAR</name>
<protein>
    <submittedName>
        <fullName evidence="1">Uncharacterized protein</fullName>
    </submittedName>
</protein>
<comment type="caution">
    <text evidence="1">The sequence shown here is derived from an EMBL/GenBank/DDBJ whole genome shotgun (WGS) entry which is preliminary data.</text>
</comment>
<gene>
    <name evidence="1" type="ORF">V5O48_008838</name>
</gene>
<reference evidence="1 2" key="1">
    <citation type="submission" date="2024-02" db="EMBL/GenBank/DDBJ databases">
        <title>A draft genome for the cacao thread blight pathogen Marasmius crinis-equi.</title>
        <authorList>
            <person name="Cohen S.P."/>
            <person name="Baruah I.K."/>
            <person name="Amoako-Attah I."/>
            <person name="Bukari Y."/>
            <person name="Meinhardt L.W."/>
            <person name="Bailey B.A."/>
        </authorList>
    </citation>
    <scope>NUCLEOTIDE SEQUENCE [LARGE SCALE GENOMIC DNA]</scope>
    <source>
        <strain evidence="1 2">GH-76</strain>
    </source>
</reference>
<accession>A0ABR3FCS5</accession>
<proteinExistence type="predicted"/>
<sequence length="283" mass="31964">MNSNFMSFDSTTQQLFLQSHYYPLPSSSHVAFPASLKSFSVCIGVGFNPTGDLPALQSVLRHAAERCTSATDVDVLVVSKQWRLTEGLSRQFLEWLRQWNLPQERPLFRLVTSCSSLRTEVIYRGGRVKTSAGVPFDIISNNVLESLSSLPNFKWLELRRPMMSPLHPYNPGRSLNALRQRLSIFRNLQCVTICLLLGDALLPILQMITALPHCQSLEFVDWVAPIVYSQTERQEVVRALQAGLAGFHHLQILKLPSRDLERPLRGVLGTLEDLKEVIFPPVI</sequence>
<evidence type="ECO:0000313" key="2">
    <source>
        <dbReference type="Proteomes" id="UP001465976"/>
    </source>
</evidence>